<dbReference type="Proteomes" id="UP001247542">
    <property type="component" value="Unassembled WGS sequence"/>
</dbReference>
<keyword evidence="1 2" id="KW-0963">Cytoplasm</keyword>
<evidence type="ECO:0000256" key="2">
    <source>
        <dbReference type="HAMAP-Rule" id="MF_00973"/>
    </source>
</evidence>
<dbReference type="SUPFAM" id="SSF142338">
    <property type="entry name" value="CofD-like"/>
    <property type="match status" value="1"/>
</dbReference>
<keyword evidence="4" id="KW-1185">Reference proteome</keyword>
<evidence type="ECO:0000256" key="1">
    <source>
        <dbReference type="ARBA" id="ARBA00022490"/>
    </source>
</evidence>
<name>A0ABU3IBJ6_9ACTO</name>
<gene>
    <name evidence="3" type="primary">yvcK</name>
    <name evidence="3" type="ORF">QS713_05995</name>
</gene>
<dbReference type="PANTHER" id="PTHR30135">
    <property type="entry name" value="UNCHARACTERIZED PROTEIN YVCK-RELATED"/>
    <property type="match status" value="1"/>
</dbReference>
<evidence type="ECO:0000313" key="3">
    <source>
        <dbReference type="EMBL" id="MDT3767613.1"/>
    </source>
</evidence>
<dbReference type="InterPro" id="IPR038136">
    <property type="entry name" value="CofD-like_dom_sf"/>
</dbReference>
<organism evidence="3 4">
    <name type="scientific">Gleimia hominis</name>
    <dbReference type="NCBI Taxonomy" id="595468"/>
    <lineage>
        <taxon>Bacteria</taxon>
        <taxon>Bacillati</taxon>
        <taxon>Actinomycetota</taxon>
        <taxon>Actinomycetes</taxon>
        <taxon>Actinomycetales</taxon>
        <taxon>Actinomycetaceae</taxon>
        <taxon>Gleimia</taxon>
    </lineage>
</organism>
<evidence type="ECO:0000313" key="4">
    <source>
        <dbReference type="Proteomes" id="UP001247542"/>
    </source>
</evidence>
<dbReference type="Gene3D" id="3.40.50.10680">
    <property type="entry name" value="CofD-like domains"/>
    <property type="match status" value="1"/>
</dbReference>
<dbReference type="EMBL" id="JASXSX010000001">
    <property type="protein sequence ID" value="MDT3767613.1"/>
    <property type="molecule type" value="Genomic_DNA"/>
</dbReference>
<dbReference type="InterPro" id="IPR010119">
    <property type="entry name" value="Gluconeogen_factor"/>
</dbReference>
<protein>
    <recommendedName>
        <fullName evidence="2">Putative gluconeogenesis factor</fullName>
    </recommendedName>
</protein>
<comment type="subcellular location">
    <subcellularLocation>
        <location evidence="2">Cytoplasm</location>
    </subcellularLocation>
</comment>
<comment type="similarity">
    <text evidence="2">Belongs to the gluconeogenesis factor family.</text>
</comment>
<dbReference type="Pfam" id="PF01933">
    <property type="entry name" value="CofD"/>
    <property type="match status" value="1"/>
</dbReference>
<dbReference type="NCBIfam" id="TIGR01826">
    <property type="entry name" value="CofD_related"/>
    <property type="match status" value="1"/>
</dbReference>
<accession>A0ABU3IBJ6</accession>
<dbReference type="CDD" id="cd07187">
    <property type="entry name" value="YvcK_like"/>
    <property type="match status" value="1"/>
</dbReference>
<dbReference type="HAMAP" id="MF_00973">
    <property type="entry name" value="Gluconeogen_factor"/>
    <property type="match status" value="1"/>
</dbReference>
<comment type="caution">
    <text evidence="3">The sequence shown here is derived from an EMBL/GenBank/DDBJ whole genome shotgun (WGS) entry which is preliminary data.</text>
</comment>
<reference evidence="3 4" key="1">
    <citation type="submission" date="2023-06" db="EMBL/GenBank/DDBJ databases">
        <title>Draft genome sequence of Gleimia hominis type strain CCUG 57540T.</title>
        <authorList>
            <person name="Salva-Serra F."/>
            <person name="Cardew S."/>
            <person name="Jensie Markopoulos S."/>
            <person name="Ohlen M."/>
            <person name="Inganas E."/>
            <person name="Svensson-Stadler L."/>
            <person name="Moore E.R.B."/>
        </authorList>
    </citation>
    <scope>NUCLEOTIDE SEQUENCE [LARGE SCALE GENOMIC DNA]</scope>
    <source>
        <strain evidence="3 4">CCUG 57540</strain>
    </source>
</reference>
<dbReference type="RefSeq" id="WP_313273325.1">
    <property type="nucleotide sequence ID" value="NZ_JASXSX010000001.1"/>
</dbReference>
<proteinExistence type="inferred from homology"/>
<sequence length="334" mass="36049">MGLLDEEGWPKRGETGARVVAFGGGHGLSATLRALRHITHNLTAVVTVADDGGSSGRLRDEMDVLPPGDLRMALSALCDESEWGLTWRDVLQHRFKTDGSLDNHALGNLLIVALWQLLEDQVSGLDWVARLLGAHGRVLPMAAVPLQIEADLDCAGQKRTIRGQAQVAKAAGKVEHIRLIPNNPPVVPEVLEAIEQADWVVLGPGSWYTSVLPHLLVSDIHEALVRTPARRALILNLSTQVGETDEMSSADHVRVLAEHAPDLALDVIIAEPAVVDDIDELEEAARKVGARLLLRQVSMGGNRALHDPLRLAAALRDAFEGVLGQVGHPETWLA</sequence>
<comment type="function">
    <text evidence="2">Required for morphogenesis under gluconeogenic growth conditions.</text>
</comment>
<dbReference type="PANTHER" id="PTHR30135:SF3">
    <property type="entry name" value="GLUCONEOGENESIS FACTOR-RELATED"/>
    <property type="match status" value="1"/>
</dbReference>
<dbReference type="InterPro" id="IPR002882">
    <property type="entry name" value="CofD"/>
</dbReference>